<name>A0A381E246_9GAMM</name>
<evidence type="ECO:0000256" key="2">
    <source>
        <dbReference type="ARBA" id="ARBA00005642"/>
    </source>
</evidence>
<comment type="function">
    <text evidence="5">Responsible for synthesis of pseudouridine from uracil-55 in the psi GC loop of transfer RNAs.</text>
</comment>
<evidence type="ECO:0000313" key="10">
    <source>
        <dbReference type="Proteomes" id="UP000254572"/>
    </source>
</evidence>
<dbReference type="GO" id="GO:0003723">
    <property type="term" value="F:RNA binding"/>
    <property type="evidence" value="ECO:0007669"/>
    <property type="project" value="InterPro"/>
</dbReference>
<dbReference type="Proteomes" id="UP000254572">
    <property type="component" value="Unassembled WGS sequence"/>
</dbReference>
<keyword evidence="4 5" id="KW-0413">Isomerase</keyword>
<dbReference type="CDD" id="cd02573">
    <property type="entry name" value="PseudoU_synth_EcTruB"/>
    <property type="match status" value="1"/>
</dbReference>
<feature type="domain" description="Pseudouridine synthase II N-terminal" evidence="6">
    <location>
        <begin position="28"/>
        <end position="179"/>
    </location>
</feature>
<sequence length="301" mass="32455">MARKKIHGVLLLDKPVGISSNSALQQARWLYQAEKAGHGGTLDPFASGLLPVLFGEAAKFGRYYLDGDKTYEATLAFGHETDSGDLTGTPTRHAPVPNLDCVDWAALCARFSGTQQQTPPAYSALKIDGKRAYNLARRGETPELAARPITIHELHYLGPAPAVADSARFRVRCSKGTYIRSLLQDLAAALDSAGHTAALRRIAVADHHDMTPLATLRDWQESGDEAAMQHILLPLDTCTAHLPRLDIPAAKQRFIRNGNDIACANAGGEYALYADGTFIGVGLGKDGRIYPVRLCALPSTE</sequence>
<evidence type="ECO:0000256" key="3">
    <source>
        <dbReference type="ARBA" id="ARBA00022694"/>
    </source>
</evidence>
<dbReference type="Gene3D" id="3.30.2350.10">
    <property type="entry name" value="Pseudouridine synthase"/>
    <property type="match status" value="1"/>
</dbReference>
<comment type="similarity">
    <text evidence="2 5">Belongs to the pseudouridine synthase TruB family. Type 1 subfamily.</text>
</comment>
<feature type="domain" description="tRNA pseudouridine synthase II TruB subfamily 1 C-terminal" evidence="7">
    <location>
        <begin position="243"/>
        <end position="294"/>
    </location>
</feature>
<dbReference type="InterPro" id="IPR015240">
    <property type="entry name" value="tRNA_sdUridine_synth_fam1_C"/>
</dbReference>
<reference evidence="9 10" key="1">
    <citation type="submission" date="2018-06" db="EMBL/GenBank/DDBJ databases">
        <authorList>
            <consortium name="Pathogen Informatics"/>
            <person name="Doyle S."/>
        </authorList>
    </citation>
    <scope>NUCLEOTIDE SEQUENCE [LARGE SCALE GENOMIC DNA]</scope>
    <source>
        <strain evidence="9 10">NCTC13294</strain>
    </source>
</reference>
<dbReference type="AlphaFoldDB" id="A0A381E246"/>
<dbReference type="GO" id="GO:0031119">
    <property type="term" value="P:tRNA pseudouridine synthesis"/>
    <property type="evidence" value="ECO:0007669"/>
    <property type="project" value="UniProtKB-UniRule"/>
</dbReference>
<gene>
    <name evidence="5 9" type="primary">truB</name>
    <name evidence="9" type="ORF">NCTC13294_00638</name>
</gene>
<protein>
    <recommendedName>
        <fullName evidence="5">tRNA pseudouridine synthase B</fullName>
        <ecNumber evidence="5">5.4.99.25</ecNumber>
    </recommendedName>
    <alternativeName>
        <fullName evidence="5">tRNA pseudouridine(55) synthase</fullName>
        <shortName evidence="5">Psi55 synthase</shortName>
    </alternativeName>
    <alternativeName>
        <fullName evidence="5">tRNA pseudouridylate synthase</fullName>
    </alternativeName>
    <alternativeName>
        <fullName evidence="5">tRNA-uridine isomerase</fullName>
    </alternativeName>
</protein>
<dbReference type="PANTHER" id="PTHR13767:SF2">
    <property type="entry name" value="PSEUDOURIDYLATE SYNTHASE TRUB1"/>
    <property type="match status" value="1"/>
</dbReference>
<feature type="domain" description="tRNA pseudouridylate synthase B C-terminal" evidence="8">
    <location>
        <begin position="180"/>
        <end position="238"/>
    </location>
</feature>
<dbReference type="EMBL" id="UFUW01000001">
    <property type="protein sequence ID" value="SUX19959.1"/>
    <property type="molecule type" value="Genomic_DNA"/>
</dbReference>
<accession>A0A381E246</accession>
<dbReference type="GO" id="GO:1990481">
    <property type="term" value="P:mRNA pseudouridine synthesis"/>
    <property type="evidence" value="ECO:0007669"/>
    <property type="project" value="TreeGrafter"/>
</dbReference>
<dbReference type="SUPFAM" id="SSF55120">
    <property type="entry name" value="Pseudouridine synthase"/>
    <property type="match status" value="1"/>
</dbReference>
<evidence type="ECO:0000256" key="4">
    <source>
        <dbReference type="ARBA" id="ARBA00023235"/>
    </source>
</evidence>
<dbReference type="Pfam" id="PF01509">
    <property type="entry name" value="TruB_N"/>
    <property type="match status" value="1"/>
</dbReference>
<dbReference type="OrthoDB" id="9802309at2"/>
<dbReference type="HAMAP" id="MF_01080">
    <property type="entry name" value="TruB_bact"/>
    <property type="match status" value="1"/>
</dbReference>
<dbReference type="Pfam" id="PF09157">
    <property type="entry name" value="TruB-C_2"/>
    <property type="match status" value="1"/>
</dbReference>
<evidence type="ECO:0000256" key="5">
    <source>
        <dbReference type="HAMAP-Rule" id="MF_01080"/>
    </source>
</evidence>
<feature type="active site" description="Nucleophile" evidence="5">
    <location>
        <position position="43"/>
    </location>
</feature>
<evidence type="ECO:0000259" key="7">
    <source>
        <dbReference type="Pfam" id="PF09157"/>
    </source>
</evidence>
<evidence type="ECO:0000256" key="1">
    <source>
        <dbReference type="ARBA" id="ARBA00000385"/>
    </source>
</evidence>
<comment type="catalytic activity">
    <reaction evidence="1 5">
        <text>uridine(55) in tRNA = pseudouridine(55) in tRNA</text>
        <dbReference type="Rhea" id="RHEA:42532"/>
        <dbReference type="Rhea" id="RHEA-COMP:10101"/>
        <dbReference type="Rhea" id="RHEA-COMP:10102"/>
        <dbReference type="ChEBI" id="CHEBI:65314"/>
        <dbReference type="ChEBI" id="CHEBI:65315"/>
        <dbReference type="EC" id="5.4.99.25"/>
    </reaction>
</comment>
<evidence type="ECO:0000259" key="8">
    <source>
        <dbReference type="Pfam" id="PF16198"/>
    </source>
</evidence>
<dbReference type="GO" id="GO:0160148">
    <property type="term" value="F:tRNA pseudouridine(55) synthase activity"/>
    <property type="evidence" value="ECO:0007669"/>
    <property type="project" value="UniProtKB-EC"/>
</dbReference>
<dbReference type="NCBIfam" id="TIGR00431">
    <property type="entry name" value="TruB"/>
    <property type="match status" value="1"/>
</dbReference>
<dbReference type="PANTHER" id="PTHR13767">
    <property type="entry name" value="TRNA-PSEUDOURIDINE SYNTHASE"/>
    <property type="match status" value="1"/>
</dbReference>
<keyword evidence="10" id="KW-1185">Reference proteome</keyword>
<dbReference type="Pfam" id="PF16198">
    <property type="entry name" value="TruB_C_2"/>
    <property type="match status" value="1"/>
</dbReference>
<evidence type="ECO:0000259" key="6">
    <source>
        <dbReference type="Pfam" id="PF01509"/>
    </source>
</evidence>
<keyword evidence="3 5" id="KW-0819">tRNA processing</keyword>
<evidence type="ECO:0000313" key="9">
    <source>
        <dbReference type="EMBL" id="SUX19959.1"/>
    </source>
</evidence>
<dbReference type="InterPro" id="IPR002501">
    <property type="entry name" value="PsdUridine_synth_N"/>
</dbReference>
<dbReference type="InterPro" id="IPR020103">
    <property type="entry name" value="PsdUridine_synth_cat_dom_sf"/>
</dbReference>
<dbReference type="RefSeq" id="WP_115610897.1">
    <property type="nucleotide sequence ID" value="NZ_JBHLZC010000001.1"/>
</dbReference>
<dbReference type="InterPro" id="IPR032819">
    <property type="entry name" value="TruB_C"/>
</dbReference>
<proteinExistence type="inferred from homology"/>
<dbReference type="EC" id="5.4.99.25" evidence="5"/>
<organism evidence="9 10">
    <name type="scientific">Cardiobacterium valvarum</name>
    <dbReference type="NCBI Taxonomy" id="194702"/>
    <lineage>
        <taxon>Bacteria</taxon>
        <taxon>Pseudomonadati</taxon>
        <taxon>Pseudomonadota</taxon>
        <taxon>Gammaproteobacteria</taxon>
        <taxon>Cardiobacteriales</taxon>
        <taxon>Cardiobacteriaceae</taxon>
        <taxon>Cardiobacterium</taxon>
    </lineage>
</organism>
<dbReference type="InterPro" id="IPR014780">
    <property type="entry name" value="tRNA_psdUridine_synth_TruB"/>
</dbReference>